<name>A0A1J1I554_9DIPT</name>
<sequence>MFSKVEISFNLQFQDDQNEQQAAKLTSSRTSTPKKEFSICLLNQTDRIGLIGRWHSEECHNRPQKKYLKLIYALMNGVSDEYSQKGVLHLFAEPNRSHWTYW</sequence>
<keyword evidence="2" id="KW-1185">Reference proteome</keyword>
<evidence type="ECO:0000313" key="1">
    <source>
        <dbReference type="EMBL" id="CRK95421.1"/>
    </source>
</evidence>
<proteinExistence type="predicted"/>
<gene>
    <name evidence="1" type="ORF">CLUMA_CG008768</name>
</gene>
<dbReference type="EMBL" id="CVRI01000041">
    <property type="protein sequence ID" value="CRK95421.1"/>
    <property type="molecule type" value="Genomic_DNA"/>
</dbReference>
<accession>A0A1J1I554</accession>
<protein>
    <submittedName>
        <fullName evidence="1">CLUMA_CG008768, isoform A</fullName>
    </submittedName>
</protein>
<organism evidence="1 2">
    <name type="scientific">Clunio marinus</name>
    <dbReference type="NCBI Taxonomy" id="568069"/>
    <lineage>
        <taxon>Eukaryota</taxon>
        <taxon>Metazoa</taxon>
        <taxon>Ecdysozoa</taxon>
        <taxon>Arthropoda</taxon>
        <taxon>Hexapoda</taxon>
        <taxon>Insecta</taxon>
        <taxon>Pterygota</taxon>
        <taxon>Neoptera</taxon>
        <taxon>Endopterygota</taxon>
        <taxon>Diptera</taxon>
        <taxon>Nematocera</taxon>
        <taxon>Chironomoidea</taxon>
        <taxon>Chironomidae</taxon>
        <taxon>Clunio</taxon>
    </lineage>
</organism>
<dbReference type="AlphaFoldDB" id="A0A1J1I554"/>
<dbReference type="Proteomes" id="UP000183832">
    <property type="component" value="Unassembled WGS sequence"/>
</dbReference>
<evidence type="ECO:0000313" key="2">
    <source>
        <dbReference type="Proteomes" id="UP000183832"/>
    </source>
</evidence>
<reference evidence="1 2" key="1">
    <citation type="submission" date="2015-04" db="EMBL/GenBank/DDBJ databases">
        <authorList>
            <person name="Syromyatnikov M.Y."/>
            <person name="Popov V.N."/>
        </authorList>
    </citation>
    <scope>NUCLEOTIDE SEQUENCE [LARGE SCALE GENOMIC DNA]</scope>
</reference>